<reference evidence="1 2" key="1">
    <citation type="submission" date="2019-11" db="EMBL/GenBank/DDBJ databases">
        <title>Pseudodesulfovibrio alkaliphilus, sp. nov., an alkaliphilic sulfate-reducing bacteria from mud volcano of Taman peninsula, Russia.</title>
        <authorList>
            <person name="Frolova A."/>
            <person name="Merkel A.Y."/>
            <person name="Slobodkin A.I."/>
        </authorList>
    </citation>
    <scope>NUCLEOTIDE SEQUENCE [LARGE SCALE GENOMIC DNA]</scope>
    <source>
        <strain evidence="1 2">F-1</strain>
    </source>
</reference>
<dbReference type="EMBL" id="WODC01000014">
    <property type="protein sequence ID" value="MUM78827.1"/>
    <property type="molecule type" value="Genomic_DNA"/>
</dbReference>
<comment type="caution">
    <text evidence="1">The sequence shown here is derived from an EMBL/GenBank/DDBJ whole genome shotgun (WGS) entry which is preliminary data.</text>
</comment>
<dbReference type="Proteomes" id="UP000461162">
    <property type="component" value="Unassembled WGS sequence"/>
</dbReference>
<dbReference type="GO" id="GO:0008168">
    <property type="term" value="F:methyltransferase activity"/>
    <property type="evidence" value="ECO:0007669"/>
    <property type="project" value="UniProtKB-KW"/>
</dbReference>
<proteinExistence type="predicted"/>
<keyword evidence="2" id="KW-1185">Reference proteome</keyword>
<keyword evidence="1" id="KW-0808">Transferase</keyword>
<protein>
    <submittedName>
        <fullName evidence="1">Methyltransferase domain-containing protein</fullName>
    </submittedName>
</protein>
<dbReference type="Pfam" id="PF13489">
    <property type="entry name" value="Methyltransf_23"/>
    <property type="match status" value="1"/>
</dbReference>
<dbReference type="PANTHER" id="PTHR43861">
    <property type="entry name" value="TRANS-ACONITATE 2-METHYLTRANSFERASE-RELATED"/>
    <property type="match status" value="1"/>
</dbReference>
<sequence length="254" mass="28468">MQHGYSPKTAEIWDYFFDDQEAFYDVNLYTSVISKPADPTGKILDIGCGTGRFAIPLAQRGYSITGIDTCESMLGIFENKLQGMQIKPKLRHVSFEDFTPTEAYDGIVAQFVLQFILKSDNVIAFLKKVHSMLNDDGVFFISVFNSLGLWNPAGWSATHTRELDTGFARGEYVFTPMDTIKGIANAADYRVLSTSDGDAVDYYTKQVRFYTLTEYKLMLTAAGFGDISVYTDFNPTPATEETCNAFKFHIAARK</sequence>
<dbReference type="Gene3D" id="3.40.50.150">
    <property type="entry name" value="Vaccinia Virus protein VP39"/>
    <property type="match status" value="1"/>
</dbReference>
<keyword evidence="1" id="KW-0489">Methyltransferase</keyword>
<evidence type="ECO:0000313" key="2">
    <source>
        <dbReference type="Proteomes" id="UP000461162"/>
    </source>
</evidence>
<dbReference type="AlphaFoldDB" id="A0A7K1KRX2"/>
<name>A0A7K1KRX2_9BACT</name>
<dbReference type="GO" id="GO:0032259">
    <property type="term" value="P:methylation"/>
    <property type="evidence" value="ECO:0007669"/>
    <property type="project" value="UniProtKB-KW"/>
</dbReference>
<evidence type="ECO:0000313" key="1">
    <source>
        <dbReference type="EMBL" id="MUM78827.1"/>
    </source>
</evidence>
<dbReference type="CDD" id="cd02440">
    <property type="entry name" value="AdoMet_MTases"/>
    <property type="match status" value="1"/>
</dbReference>
<dbReference type="SUPFAM" id="SSF53335">
    <property type="entry name" value="S-adenosyl-L-methionine-dependent methyltransferases"/>
    <property type="match status" value="1"/>
</dbReference>
<organism evidence="1 2">
    <name type="scientific">Pseudodesulfovibrio alkaliphilus</name>
    <dbReference type="NCBI Taxonomy" id="2661613"/>
    <lineage>
        <taxon>Bacteria</taxon>
        <taxon>Pseudomonadati</taxon>
        <taxon>Thermodesulfobacteriota</taxon>
        <taxon>Desulfovibrionia</taxon>
        <taxon>Desulfovibrionales</taxon>
        <taxon>Desulfovibrionaceae</taxon>
    </lineage>
</organism>
<dbReference type="InterPro" id="IPR029063">
    <property type="entry name" value="SAM-dependent_MTases_sf"/>
</dbReference>
<gene>
    <name evidence="1" type="ORF">GKC30_14415</name>
</gene>
<dbReference type="RefSeq" id="WP_155935679.1">
    <property type="nucleotide sequence ID" value="NZ_WODC01000014.1"/>
</dbReference>
<accession>A0A7K1KRX2</accession>